<gene>
    <name evidence="2" type="ORF">D4L85_20165</name>
</gene>
<keyword evidence="1" id="KW-0812">Transmembrane</keyword>
<evidence type="ECO:0000313" key="3">
    <source>
        <dbReference type="Proteomes" id="UP000266183"/>
    </source>
</evidence>
<name>A0A385SNK8_9BACT</name>
<keyword evidence="3" id="KW-1185">Reference proteome</keyword>
<evidence type="ECO:0000313" key="2">
    <source>
        <dbReference type="EMBL" id="AYB32749.1"/>
    </source>
</evidence>
<dbReference type="Proteomes" id="UP000266183">
    <property type="component" value="Chromosome"/>
</dbReference>
<protein>
    <submittedName>
        <fullName evidence="2">Uncharacterized protein</fullName>
    </submittedName>
</protein>
<sequence length="217" mass="25456">MEFLTFKKYNEKESAEALTNLLLRHGIAFELTQDQENLDVLYGTQPSAQFYYVKIKSDDFPKANALLLDIGNTELETVDKTHYLFEFTDDELFDILSKPDEWNALDYQLAKKILTERGREVNDEIIDSLKKQRITELAKPDESNRVWIFIGYLSALFGGLFGIIVGWLLFTYKRTLPDGQRVYEYAEKDRRHGRRIFYLGIIVFYISVIIRLATLDW</sequence>
<reference evidence="3" key="1">
    <citation type="submission" date="2018-09" db="EMBL/GenBank/DDBJ databases">
        <title>Chryseolinea sp. KIS68-18 isolated from soil.</title>
        <authorList>
            <person name="Weon H.-Y."/>
            <person name="Kwon S.-W."/>
            <person name="Lee S.A."/>
        </authorList>
    </citation>
    <scope>NUCLEOTIDE SEQUENCE [LARGE SCALE GENOMIC DNA]</scope>
    <source>
        <strain evidence="3">KIS68-18</strain>
    </source>
</reference>
<dbReference type="KEGG" id="chk:D4L85_20165"/>
<organism evidence="2 3">
    <name type="scientific">Chryseolinea soli</name>
    <dbReference type="NCBI Taxonomy" id="2321403"/>
    <lineage>
        <taxon>Bacteria</taxon>
        <taxon>Pseudomonadati</taxon>
        <taxon>Bacteroidota</taxon>
        <taxon>Cytophagia</taxon>
        <taxon>Cytophagales</taxon>
        <taxon>Fulvivirgaceae</taxon>
        <taxon>Chryseolinea</taxon>
    </lineage>
</organism>
<keyword evidence="1" id="KW-1133">Transmembrane helix</keyword>
<evidence type="ECO:0000256" key="1">
    <source>
        <dbReference type="SAM" id="Phobius"/>
    </source>
</evidence>
<feature type="transmembrane region" description="Helical" evidence="1">
    <location>
        <begin position="146"/>
        <end position="170"/>
    </location>
</feature>
<keyword evidence="1" id="KW-0472">Membrane</keyword>
<proteinExistence type="predicted"/>
<dbReference type="AlphaFoldDB" id="A0A385SNK8"/>
<dbReference type="OrthoDB" id="9814194at2"/>
<accession>A0A385SNK8</accession>
<dbReference type="RefSeq" id="WP_119755999.1">
    <property type="nucleotide sequence ID" value="NZ_CP032382.1"/>
</dbReference>
<feature type="transmembrane region" description="Helical" evidence="1">
    <location>
        <begin position="196"/>
        <end position="214"/>
    </location>
</feature>
<dbReference type="EMBL" id="CP032382">
    <property type="protein sequence ID" value="AYB32749.1"/>
    <property type="molecule type" value="Genomic_DNA"/>
</dbReference>